<dbReference type="Proteomes" id="UP001155483">
    <property type="component" value="Unassembled WGS sequence"/>
</dbReference>
<accession>A0A9X2XYW9</accession>
<dbReference type="GO" id="GO:0003993">
    <property type="term" value="F:acid phosphatase activity"/>
    <property type="evidence" value="ECO:0007669"/>
    <property type="project" value="InterPro"/>
</dbReference>
<organism evidence="4 5">
    <name type="scientific">Paraflavisolibacter caeni</name>
    <dbReference type="NCBI Taxonomy" id="2982496"/>
    <lineage>
        <taxon>Bacteria</taxon>
        <taxon>Pseudomonadati</taxon>
        <taxon>Bacteroidota</taxon>
        <taxon>Chitinophagia</taxon>
        <taxon>Chitinophagales</taxon>
        <taxon>Chitinophagaceae</taxon>
        <taxon>Paraflavisolibacter</taxon>
    </lineage>
</organism>
<keyword evidence="5" id="KW-1185">Reference proteome</keyword>
<evidence type="ECO:0000313" key="5">
    <source>
        <dbReference type="Proteomes" id="UP001155483"/>
    </source>
</evidence>
<evidence type="ECO:0000259" key="2">
    <source>
        <dbReference type="Pfam" id="PF00149"/>
    </source>
</evidence>
<sequence>MKNENSSRRSFLTKTIAGVTGSVVASSIPVAALAGNQYSNAVLSDESHRFLTQPYLQAPTTNSMTIMWLTNQLCLNWVEYGETEQLGSKAQQSKKGMLNTHTRINCVSLQHLKPNTKYYYKVFSKQIIEFQPYKMTLGETISSELYHFSTLDPKAEEVNWLVMNDIHDRPNSFGDLLKINGDRPFDFVFLNGDMFDYQTNEKQIIDHLLTPCSAFSSTKPLLYVRGNHETRGQFSRDFLNYYYNYNNSEYYTFQWGPVFAIVLDTGEDKPDDHPVYAGSVSFDAYREEQAIWLEQQMKTKAYKNAKFRVVMMHIPHLHSDDWHGTTECKRLFGPLFEKYKIDLFVAGHTHKYGLYEPCEEHSYHFAIGGGPNTGNRTLTRINANTKTLKLEMLKDDGSLIGEFIRPTKR</sequence>
<gene>
    <name evidence="4" type="ORF">OCK74_19905</name>
</gene>
<dbReference type="InterPro" id="IPR004843">
    <property type="entry name" value="Calcineurin-like_PHP"/>
</dbReference>
<dbReference type="GO" id="GO:0046872">
    <property type="term" value="F:metal ion binding"/>
    <property type="evidence" value="ECO:0007669"/>
    <property type="project" value="InterPro"/>
</dbReference>
<dbReference type="Gene3D" id="2.60.40.380">
    <property type="entry name" value="Purple acid phosphatase-like, N-terminal"/>
    <property type="match status" value="1"/>
</dbReference>
<dbReference type="Pfam" id="PF16656">
    <property type="entry name" value="Pur_ac_phosph_N"/>
    <property type="match status" value="1"/>
</dbReference>
<dbReference type="RefSeq" id="WP_279298836.1">
    <property type="nucleotide sequence ID" value="NZ_JAOTIF010000020.1"/>
</dbReference>
<feature type="domain" description="Calcineurin-like phosphoesterase" evidence="2">
    <location>
        <begin position="161"/>
        <end position="352"/>
    </location>
</feature>
<dbReference type="PROSITE" id="PS51318">
    <property type="entry name" value="TAT"/>
    <property type="match status" value="1"/>
</dbReference>
<evidence type="ECO:0000256" key="1">
    <source>
        <dbReference type="ARBA" id="ARBA00022729"/>
    </source>
</evidence>
<comment type="caution">
    <text evidence="4">The sequence shown here is derived from an EMBL/GenBank/DDBJ whole genome shotgun (WGS) entry which is preliminary data.</text>
</comment>
<dbReference type="InterPro" id="IPR039331">
    <property type="entry name" value="PAPs-like"/>
</dbReference>
<dbReference type="Pfam" id="PF00149">
    <property type="entry name" value="Metallophos"/>
    <property type="match status" value="1"/>
</dbReference>
<dbReference type="InterPro" id="IPR015914">
    <property type="entry name" value="PAPs_N"/>
</dbReference>
<evidence type="ECO:0000259" key="3">
    <source>
        <dbReference type="Pfam" id="PF16656"/>
    </source>
</evidence>
<proteinExistence type="predicted"/>
<dbReference type="InterPro" id="IPR006311">
    <property type="entry name" value="TAT_signal"/>
</dbReference>
<reference evidence="4" key="2">
    <citation type="submission" date="2023-04" db="EMBL/GenBank/DDBJ databases">
        <title>Paracnuella aquatica gen. nov., sp. nov., a member of the family Chitinophagaceae isolated from a hot spring.</title>
        <authorList>
            <person name="Wang C."/>
        </authorList>
    </citation>
    <scope>NUCLEOTIDE SEQUENCE</scope>
    <source>
        <strain evidence="4">LB-8</strain>
    </source>
</reference>
<dbReference type="Gene3D" id="3.60.21.10">
    <property type="match status" value="1"/>
</dbReference>
<dbReference type="AlphaFoldDB" id="A0A9X2XYW9"/>
<evidence type="ECO:0000313" key="4">
    <source>
        <dbReference type="EMBL" id="MCU7551397.1"/>
    </source>
</evidence>
<keyword evidence="1" id="KW-0732">Signal</keyword>
<reference evidence="4" key="1">
    <citation type="submission" date="2022-09" db="EMBL/GenBank/DDBJ databases">
        <authorList>
            <person name="Yuan C."/>
            <person name="Ke Z."/>
        </authorList>
    </citation>
    <scope>NUCLEOTIDE SEQUENCE</scope>
    <source>
        <strain evidence="4">LB-8</strain>
    </source>
</reference>
<dbReference type="EMBL" id="JAOTIF010000020">
    <property type="protein sequence ID" value="MCU7551397.1"/>
    <property type="molecule type" value="Genomic_DNA"/>
</dbReference>
<dbReference type="InterPro" id="IPR008963">
    <property type="entry name" value="Purple_acid_Pase-like_N"/>
</dbReference>
<dbReference type="PANTHER" id="PTHR22953">
    <property type="entry name" value="ACID PHOSPHATASE RELATED"/>
    <property type="match status" value="1"/>
</dbReference>
<protein>
    <submittedName>
        <fullName evidence="4">Metallophosphoesterase</fullName>
    </submittedName>
</protein>
<dbReference type="SUPFAM" id="SSF56300">
    <property type="entry name" value="Metallo-dependent phosphatases"/>
    <property type="match status" value="1"/>
</dbReference>
<feature type="domain" description="Purple acid phosphatase N-terminal" evidence="3">
    <location>
        <begin position="56"/>
        <end position="127"/>
    </location>
</feature>
<dbReference type="PANTHER" id="PTHR22953:SF153">
    <property type="entry name" value="PURPLE ACID PHOSPHATASE"/>
    <property type="match status" value="1"/>
</dbReference>
<dbReference type="SUPFAM" id="SSF49363">
    <property type="entry name" value="Purple acid phosphatase, N-terminal domain"/>
    <property type="match status" value="1"/>
</dbReference>
<dbReference type="InterPro" id="IPR029052">
    <property type="entry name" value="Metallo-depent_PP-like"/>
</dbReference>
<name>A0A9X2XYW9_9BACT</name>